<reference evidence="1 2" key="2">
    <citation type="submission" date="2014-10" db="EMBL/GenBank/DDBJ databases">
        <title>Paracoccus sanguinis sp. nov., isolated from clinical specimens of New York State patients.</title>
        <authorList>
            <person name="Mingle L.A."/>
            <person name="Cole J.A."/>
            <person name="Lapierre P."/>
            <person name="Musser K.A."/>
        </authorList>
    </citation>
    <scope>NUCLEOTIDE SEQUENCE [LARGE SCALE GENOMIC DNA]</scope>
    <source>
        <strain evidence="1 2">5503</strain>
    </source>
</reference>
<dbReference type="InterPro" id="IPR008767">
    <property type="entry name" value="Phage_SPP1_head-tail_adaptor"/>
</dbReference>
<dbReference type="EMBL" id="JRKQ01000009">
    <property type="protein sequence ID" value="KGJ23228.1"/>
    <property type="molecule type" value="Genomic_DNA"/>
</dbReference>
<comment type="caution">
    <text evidence="1">The sequence shown here is derived from an EMBL/GenBank/DDBJ whole genome shotgun (WGS) entry which is preliminary data.</text>
</comment>
<dbReference type="Pfam" id="PF05521">
    <property type="entry name" value="Phage_HCP"/>
    <property type="match status" value="1"/>
</dbReference>
<dbReference type="Proteomes" id="UP000029858">
    <property type="component" value="Unassembled WGS sequence"/>
</dbReference>
<protein>
    <recommendedName>
        <fullName evidence="3">Head-tail adaptor protein</fullName>
    </recommendedName>
</protein>
<evidence type="ECO:0000313" key="1">
    <source>
        <dbReference type="EMBL" id="KGJ23228.1"/>
    </source>
</evidence>
<dbReference type="InterPro" id="IPR038666">
    <property type="entry name" value="SSP1_head-tail_sf"/>
</dbReference>
<dbReference type="Gene3D" id="2.40.10.270">
    <property type="entry name" value="Bacteriophage SPP1 head-tail adaptor protein"/>
    <property type="match status" value="1"/>
</dbReference>
<evidence type="ECO:0008006" key="3">
    <source>
        <dbReference type="Google" id="ProtNLM"/>
    </source>
</evidence>
<proteinExistence type="predicted"/>
<sequence>MKLSDNSTKATFSKRQIIEDDMGGTQADWVPQFEAWADVKFLRGGEVVMQARLTSKNPVVLTIRNSERARQINSEWQVELRSRSGVTKVYAVREDPRPVGGDALLEMLVEG</sequence>
<accession>A0A099GM89</accession>
<organism evidence="1 2">
    <name type="scientific">Paracoccus sanguinis</name>
    <dbReference type="NCBI Taxonomy" id="1545044"/>
    <lineage>
        <taxon>Bacteria</taxon>
        <taxon>Pseudomonadati</taxon>
        <taxon>Pseudomonadota</taxon>
        <taxon>Alphaproteobacteria</taxon>
        <taxon>Rhodobacterales</taxon>
        <taxon>Paracoccaceae</taxon>
        <taxon>Paracoccus</taxon>
    </lineage>
</organism>
<reference evidence="1 2" key="1">
    <citation type="submission" date="2014-09" db="EMBL/GenBank/DDBJ databases">
        <authorList>
            <person name="McGinnis J.M."/>
            <person name="Wolfgang W.J."/>
        </authorList>
    </citation>
    <scope>NUCLEOTIDE SEQUENCE [LARGE SCALE GENOMIC DNA]</scope>
    <source>
        <strain evidence="1 2">5503</strain>
    </source>
</reference>
<dbReference type="AlphaFoldDB" id="A0A099GM89"/>
<name>A0A099GM89_9RHOB</name>
<evidence type="ECO:0000313" key="2">
    <source>
        <dbReference type="Proteomes" id="UP000029858"/>
    </source>
</evidence>
<dbReference type="RefSeq" id="WP_036707474.1">
    <property type="nucleotide sequence ID" value="NZ_JRKQ01000009.1"/>
</dbReference>
<gene>
    <name evidence="1" type="ORF">IX56_03505</name>
</gene>